<dbReference type="InterPro" id="IPR033919">
    <property type="entry name" value="TSA/FSA_arc/bac"/>
</dbReference>
<evidence type="ECO:0000256" key="7">
    <source>
        <dbReference type="ARBA" id="ARBA00023270"/>
    </source>
</evidence>
<dbReference type="HAMAP" id="MF_00494">
    <property type="entry name" value="Transaldolase_3b"/>
    <property type="match status" value="1"/>
</dbReference>
<dbReference type="GO" id="GO:0042182">
    <property type="term" value="P:ketone catabolic process"/>
    <property type="evidence" value="ECO:0007669"/>
    <property type="project" value="UniProtKB-ARBA"/>
</dbReference>
<comment type="similarity">
    <text evidence="3 9">Belongs to the transaldolase family. Type 3B subfamily.</text>
</comment>
<dbReference type="InterPro" id="IPR004731">
    <property type="entry name" value="Transaldolase_3B/F6P_aldolase"/>
</dbReference>
<organism evidence="10 11">
    <name type="scientific">Desulfovibrio psychrotolerans</name>
    <dbReference type="NCBI Taxonomy" id="415242"/>
    <lineage>
        <taxon>Bacteria</taxon>
        <taxon>Pseudomonadati</taxon>
        <taxon>Thermodesulfobacteriota</taxon>
        <taxon>Desulfovibrionia</taxon>
        <taxon>Desulfovibrionales</taxon>
        <taxon>Desulfovibrionaceae</taxon>
        <taxon>Desulfovibrio</taxon>
    </lineage>
</organism>
<protein>
    <recommendedName>
        <fullName evidence="9">Probable transaldolase</fullName>
        <ecNumber evidence="9">2.2.1.2</ecNumber>
    </recommendedName>
</protein>
<feature type="active site" description="Schiff-base intermediate with substrate" evidence="9">
    <location>
        <position position="87"/>
    </location>
</feature>
<proteinExistence type="inferred from homology"/>
<evidence type="ECO:0000313" key="10">
    <source>
        <dbReference type="EMBL" id="GFM35483.1"/>
    </source>
</evidence>
<evidence type="ECO:0000256" key="1">
    <source>
        <dbReference type="ARBA" id="ARBA00004496"/>
    </source>
</evidence>
<keyword evidence="4 9" id="KW-0963">Cytoplasm</keyword>
<evidence type="ECO:0000313" key="11">
    <source>
        <dbReference type="Proteomes" id="UP000503820"/>
    </source>
</evidence>
<evidence type="ECO:0000256" key="4">
    <source>
        <dbReference type="ARBA" id="ARBA00022490"/>
    </source>
</evidence>
<comment type="catalytic activity">
    <reaction evidence="8 9">
        <text>D-sedoheptulose 7-phosphate + D-glyceraldehyde 3-phosphate = D-erythrose 4-phosphate + beta-D-fructose 6-phosphate</text>
        <dbReference type="Rhea" id="RHEA:17053"/>
        <dbReference type="ChEBI" id="CHEBI:16897"/>
        <dbReference type="ChEBI" id="CHEBI:57483"/>
        <dbReference type="ChEBI" id="CHEBI:57634"/>
        <dbReference type="ChEBI" id="CHEBI:59776"/>
        <dbReference type="EC" id="2.2.1.2"/>
    </reaction>
</comment>
<comment type="caution">
    <text evidence="10">The sequence shown here is derived from an EMBL/GenBank/DDBJ whole genome shotgun (WGS) entry which is preliminary data.</text>
</comment>
<dbReference type="EC" id="2.2.1.2" evidence="9"/>
<dbReference type="AlphaFoldDB" id="A0A7J0BP62"/>
<dbReference type="InterPro" id="IPR022999">
    <property type="entry name" value="Transaldolase_3B"/>
</dbReference>
<dbReference type="Gene3D" id="3.20.20.70">
    <property type="entry name" value="Aldolase class I"/>
    <property type="match status" value="1"/>
</dbReference>
<dbReference type="GO" id="GO:0004801">
    <property type="term" value="F:transaldolase activity"/>
    <property type="evidence" value="ECO:0007669"/>
    <property type="project" value="UniProtKB-UniRule"/>
</dbReference>
<dbReference type="PANTHER" id="PTHR10683:SF40">
    <property type="entry name" value="FRUCTOSE-6-PHOSPHATE ALDOLASE 1-RELATED"/>
    <property type="match status" value="1"/>
</dbReference>
<dbReference type="RefSeq" id="WP_174408202.1">
    <property type="nucleotide sequence ID" value="NZ_BLVP01000001.1"/>
</dbReference>
<dbReference type="SUPFAM" id="SSF51569">
    <property type="entry name" value="Aldolase"/>
    <property type="match status" value="1"/>
</dbReference>
<dbReference type="Proteomes" id="UP000503820">
    <property type="component" value="Unassembled WGS sequence"/>
</dbReference>
<keyword evidence="6 9" id="KW-0570">Pentose shunt</keyword>
<dbReference type="NCBIfam" id="TIGR00875">
    <property type="entry name" value="fsa_talC_mipB"/>
    <property type="match status" value="1"/>
</dbReference>
<keyword evidence="5 9" id="KW-0808">Transferase</keyword>
<gene>
    <name evidence="9" type="primary">tal</name>
    <name evidence="10" type="ORF">DSM19430T_01670</name>
</gene>
<dbReference type="UniPathway" id="UPA00115">
    <property type="reaction ID" value="UER00414"/>
</dbReference>
<dbReference type="InterPro" id="IPR001585">
    <property type="entry name" value="TAL/FSA"/>
</dbReference>
<dbReference type="InterPro" id="IPR013785">
    <property type="entry name" value="Aldolase_TIM"/>
</dbReference>
<evidence type="ECO:0000256" key="3">
    <source>
        <dbReference type="ARBA" id="ARBA00005740"/>
    </source>
</evidence>
<comment type="pathway">
    <text evidence="2 9">Carbohydrate degradation; pentose phosphate pathway; D-glyceraldehyde 3-phosphate and beta-D-fructose 6-phosphate from D-ribose 5-phosphate and D-xylulose 5-phosphate (non-oxidative stage): step 2/3.</text>
</comment>
<dbReference type="EMBL" id="BLVP01000001">
    <property type="protein sequence ID" value="GFM35483.1"/>
    <property type="molecule type" value="Genomic_DNA"/>
</dbReference>
<dbReference type="GO" id="GO:0005737">
    <property type="term" value="C:cytoplasm"/>
    <property type="evidence" value="ECO:0007669"/>
    <property type="project" value="UniProtKB-SubCell"/>
</dbReference>
<dbReference type="CDD" id="cd00956">
    <property type="entry name" value="Transaldolase_FSA"/>
    <property type="match status" value="1"/>
</dbReference>
<keyword evidence="7 9" id="KW-0704">Schiff base</keyword>
<evidence type="ECO:0000256" key="5">
    <source>
        <dbReference type="ARBA" id="ARBA00022679"/>
    </source>
</evidence>
<reference evidence="10 11" key="1">
    <citation type="submission" date="2020-05" db="EMBL/GenBank/DDBJ databases">
        <title>Draft genome sequence of Desulfovibrio psychrotolerans JS1T.</title>
        <authorList>
            <person name="Ueno A."/>
            <person name="Tamazawa S."/>
            <person name="Tamamura S."/>
            <person name="Murakami T."/>
            <person name="Kiyama T."/>
            <person name="Inomata H."/>
            <person name="Amano Y."/>
            <person name="Miyakawa K."/>
            <person name="Tamaki H."/>
            <person name="Naganuma T."/>
            <person name="Kaneko K."/>
        </authorList>
    </citation>
    <scope>NUCLEOTIDE SEQUENCE [LARGE SCALE GENOMIC DNA]</scope>
    <source>
        <strain evidence="10 11">JS1</strain>
    </source>
</reference>
<comment type="function">
    <text evidence="9">Transaldolase is important for the balance of metabolites in the pentose-phosphate pathway.</text>
</comment>
<evidence type="ECO:0000256" key="2">
    <source>
        <dbReference type="ARBA" id="ARBA00004857"/>
    </source>
</evidence>
<dbReference type="FunFam" id="3.20.20.70:FF:000018">
    <property type="entry name" value="Probable transaldolase"/>
    <property type="match status" value="1"/>
</dbReference>
<dbReference type="GO" id="GO:0016832">
    <property type="term" value="F:aldehyde-lyase activity"/>
    <property type="evidence" value="ECO:0007669"/>
    <property type="project" value="InterPro"/>
</dbReference>
<name>A0A7J0BP62_9BACT</name>
<dbReference type="GO" id="GO:0005975">
    <property type="term" value="P:carbohydrate metabolic process"/>
    <property type="evidence" value="ECO:0007669"/>
    <property type="project" value="InterPro"/>
</dbReference>
<dbReference type="Pfam" id="PF00923">
    <property type="entry name" value="TAL_FSA"/>
    <property type="match status" value="1"/>
</dbReference>
<keyword evidence="11" id="KW-1185">Reference proteome</keyword>
<evidence type="ECO:0000256" key="6">
    <source>
        <dbReference type="ARBA" id="ARBA00023126"/>
    </source>
</evidence>
<dbReference type="PROSITE" id="PS01054">
    <property type="entry name" value="TRANSALDOLASE_1"/>
    <property type="match status" value="1"/>
</dbReference>
<dbReference type="InterPro" id="IPR018225">
    <property type="entry name" value="Transaldolase_AS"/>
</dbReference>
<comment type="subcellular location">
    <subcellularLocation>
        <location evidence="1 9">Cytoplasm</location>
    </subcellularLocation>
</comment>
<evidence type="ECO:0000256" key="9">
    <source>
        <dbReference type="HAMAP-Rule" id="MF_00494"/>
    </source>
</evidence>
<dbReference type="GO" id="GO:0006098">
    <property type="term" value="P:pentose-phosphate shunt"/>
    <property type="evidence" value="ECO:0007669"/>
    <property type="project" value="UniProtKB-UniRule"/>
</dbReference>
<dbReference type="PANTHER" id="PTHR10683">
    <property type="entry name" value="TRANSALDOLASE"/>
    <property type="match status" value="1"/>
</dbReference>
<accession>A0A7J0BP62</accession>
<evidence type="ECO:0000256" key="8">
    <source>
        <dbReference type="ARBA" id="ARBA00048810"/>
    </source>
</evidence>
<sequence>MLFFIDTANLPEIREAKAFGLIDGVTTNPTLFSKEISKEKGDWRDIAADVCREVDGPVSLEVVGLTAEEMIAEARDLVRFGSNVVVKIPMIPEGIKAVSALTALGIETNVTLVFSPLQALLAAKAGATYVSPFVGRLDGLAQDGMHLVQQILTIYANYGYATKVLVASVRHPRHVLDAAIMGAHAVTVPFAVLKSFAHHPLTDSGLEAFLKDWQKVIGTP</sequence>